<dbReference type="OrthoDB" id="8034930at2759"/>
<comment type="caution">
    <text evidence="2">The sequence shown here is derived from an EMBL/GenBank/DDBJ whole genome shotgun (WGS) entry which is preliminary data.</text>
</comment>
<evidence type="ECO:0000256" key="1">
    <source>
        <dbReference type="SAM" id="SignalP"/>
    </source>
</evidence>
<feature type="signal peptide" evidence="1">
    <location>
        <begin position="1"/>
        <end position="36"/>
    </location>
</feature>
<keyword evidence="3" id="KW-1185">Reference proteome</keyword>
<sequence length="203" mass="21856">MNSRGCCMSWIPFQGATRLQLLSAALLLVSLARSDAGIFSLTPEDLQQAGDINIATIVHNTPSAVTHTSFVRVHNQSYNKNGNQQIAQPHLDDGTTTAQVAAVNQIPTVAVQSLYTSKQLSGIPTTTFVNHVPSTAQLLESSGSTATVITANTSKVQTLSHTPAHLTFSARPVVFQTLPDIKPVRKISFDELIPSPRNVQYTH</sequence>
<evidence type="ECO:0000313" key="2">
    <source>
        <dbReference type="EMBL" id="CAD7006523.1"/>
    </source>
</evidence>
<accession>A0A811VA35</accession>
<proteinExistence type="predicted"/>
<dbReference type="Proteomes" id="UP000606786">
    <property type="component" value="Unassembled WGS sequence"/>
</dbReference>
<evidence type="ECO:0000313" key="3">
    <source>
        <dbReference type="Proteomes" id="UP000606786"/>
    </source>
</evidence>
<gene>
    <name evidence="2" type="ORF">CCAP1982_LOCUS14837</name>
</gene>
<keyword evidence="1" id="KW-0732">Signal</keyword>
<reference evidence="2" key="1">
    <citation type="submission" date="2020-11" db="EMBL/GenBank/DDBJ databases">
        <authorList>
            <person name="Whitehead M."/>
        </authorList>
    </citation>
    <scope>NUCLEOTIDE SEQUENCE</scope>
    <source>
        <strain evidence="2">EGII</strain>
    </source>
</reference>
<dbReference type="EMBL" id="CAJHJT010000034">
    <property type="protein sequence ID" value="CAD7006523.1"/>
    <property type="molecule type" value="Genomic_DNA"/>
</dbReference>
<dbReference type="AlphaFoldDB" id="A0A811VA35"/>
<protein>
    <submittedName>
        <fullName evidence="2">(Mediterranean fruit fly) hypothetical protein</fullName>
    </submittedName>
</protein>
<name>A0A811VA35_CERCA</name>
<feature type="chain" id="PRO_5032964434" evidence="1">
    <location>
        <begin position="37"/>
        <end position="203"/>
    </location>
</feature>
<organism evidence="2 3">
    <name type="scientific">Ceratitis capitata</name>
    <name type="common">Mediterranean fruit fly</name>
    <name type="synonym">Tephritis capitata</name>
    <dbReference type="NCBI Taxonomy" id="7213"/>
    <lineage>
        <taxon>Eukaryota</taxon>
        <taxon>Metazoa</taxon>
        <taxon>Ecdysozoa</taxon>
        <taxon>Arthropoda</taxon>
        <taxon>Hexapoda</taxon>
        <taxon>Insecta</taxon>
        <taxon>Pterygota</taxon>
        <taxon>Neoptera</taxon>
        <taxon>Endopterygota</taxon>
        <taxon>Diptera</taxon>
        <taxon>Brachycera</taxon>
        <taxon>Muscomorpha</taxon>
        <taxon>Tephritoidea</taxon>
        <taxon>Tephritidae</taxon>
        <taxon>Ceratitis</taxon>
        <taxon>Ceratitis</taxon>
    </lineage>
</organism>